<gene>
    <name evidence="1" type="ORF">EDB92DRAFT_1814452</name>
</gene>
<organism evidence="1 2">
    <name type="scientific">Lactarius akahatsu</name>
    <dbReference type="NCBI Taxonomy" id="416441"/>
    <lineage>
        <taxon>Eukaryota</taxon>
        <taxon>Fungi</taxon>
        <taxon>Dikarya</taxon>
        <taxon>Basidiomycota</taxon>
        <taxon>Agaricomycotina</taxon>
        <taxon>Agaricomycetes</taxon>
        <taxon>Russulales</taxon>
        <taxon>Russulaceae</taxon>
        <taxon>Lactarius</taxon>
    </lineage>
</organism>
<comment type="caution">
    <text evidence="1">The sequence shown here is derived from an EMBL/GenBank/DDBJ whole genome shotgun (WGS) entry which is preliminary data.</text>
</comment>
<protein>
    <submittedName>
        <fullName evidence="1">Uncharacterized protein</fullName>
    </submittedName>
</protein>
<reference evidence="1" key="1">
    <citation type="submission" date="2022-01" db="EMBL/GenBank/DDBJ databases">
        <title>Comparative genomics reveals a dynamic genome evolution in the ectomycorrhizal milk-cap (Lactarius) mushrooms.</title>
        <authorList>
            <consortium name="DOE Joint Genome Institute"/>
            <person name="Lebreton A."/>
            <person name="Tang N."/>
            <person name="Kuo A."/>
            <person name="LaButti K."/>
            <person name="Drula E."/>
            <person name="Barry K."/>
            <person name="Clum A."/>
            <person name="Lipzen A."/>
            <person name="Mousain D."/>
            <person name="Ng V."/>
            <person name="Wang R."/>
            <person name="Wang X."/>
            <person name="Dai Y."/>
            <person name="Henrissat B."/>
            <person name="Grigoriev I.V."/>
            <person name="Guerin-Laguette A."/>
            <person name="Yu F."/>
            <person name="Martin F.M."/>
        </authorList>
    </citation>
    <scope>NUCLEOTIDE SEQUENCE</scope>
    <source>
        <strain evidence="1">QP</strain>
    </source>
</reference>
<dbReference type="AlphaFoldDB" id="A0AAD4QFP7"/>
<evidence type="ECO:0000313" key="1">
    <source>
        <dbReference type="EMBL" id="KAH8995995.1"/>
    </source>
</evidence>
<name>A0AAD4QFP7_9AGAM</name>
<sequence>MPIPAGAVSIPQDATGLLLPWGIRSPEVHQSSPRAEHAKRLGAEGGSRYIPHLKCLRDSSSSPSMMTTSSFRVLQSAPNRAVGCRPSYSVLAMRSVRRHSGWLEPSAGARPGLLSSTARGNVDEVGEHEVGNTCAGGHGEKVFEERPRDVCTCVGIVGGELERTVERELHGGAEALRDAGKLVQAMSSSEMMLAHRTRPLGGRIASS</sequence>
<dbReference type="EMBL" id="JAKELL010000010">
    <property type="protein sequence ID" value="KAH8995995.1"/>
    <property type="molecule type" value="Genomic_DNA"/>
</dbReference>
<accession>A0AAD4QFP7</accession>
<keyword evidence="2" id="KW-1185">Reference proteome</keyword>
<dbReference type="Proteomes" id="UP001201163">
    <property type="component" value="Unassembled WGS sequence"/>
</dbReference>
<proteinExistence type="predicted"/>
<evidence type="ECO:0000313" key="2">
    <source>
        <dbReference type="Proteomes" id="UP001201163"/>
    </source>
</evidence>